<dbReference type="AlphaFoldDB" id="A0A538TUI8"/>
<proteinExistence type="predicted"/>
<dbReference type="Proteomes" id="UP000316609">
    <property type="component" value="Unassembled WGS sequence"/>
</dbReference>
<gene>
    <name evidence="1" type="ORF">E6K78_05330</name>
</gene>
<dbReference type="EMBL" id="VBOY01000045">
    <property type="protein sequence ID" value="TMQ67296.1"/>
    <property type="molecule type" value="Genomic_DNA"/>
</dbReference>
<dbReference type="Pfam" id="PF14907">
    <property type="entry name" value="NTP_transf_5"/>
    <property type="match status" value="1"/>
</dbReference>
<protein>
    <submittedName>
        <fullName evidence="1">Nucleotidyltransferase family protein</fullName>
    </submittedName>
</protein>
<evidence type="ECO:0000313" key="2">
    <source>
        <dbReference type="Proteomes" id="UP000316609"/>
    </source>
</evidence>
<reference evidence="1 2" key="1">
    <citation type="journal article" date="2019" name="Nat. Microbiol.">
        <title>Mediterranean grassland soil C-N compound turnover is dependent on rainfall and depth, and is mediated by genomically divergent microorganisms.</title>
        <authorList>
            <person name="Diamond S."/>
            <person name="Andeer P.F."/>
            <person name="Li Z."/>
            <person name="Crits-Christoph A."/>
            <person name="Burstein D."/>
            <person name="Anantharaman K."/>
            <person name="Lane K.R."/>
            <person name="Thomas B.C."/>
            <person name="Pan C."/>
            <person name="Northen T.R."/>
            <person name="Banfield J.F."/>
        </authorList>
    </citation>
    <scope>NUCLEOTIDE SEQUENCE [LARGE SCALE GENOMIC DNA]</scope>
    <source>
        <strain evidence="1">WS_8</strain>
    </source>
</reference>
<dbReference type="InterPro" id="IPR039498">
    <property type="entry name" value="NTP_transf_5"/>
</dbReference>
<keyword evidence="1" id="KW-0808">Transferase</keyword>
<organism evidence="1 2">
    <name type="scientific">Eiseniibacteriota bacterium</name>
    <dbReference type="NCBI Taxonomy" id="2212470"/>
    <lineage>
        <taxon>Bacteria</taxon>
        <taxon>Candidatus Eiseniibacteriota</taxon>
    </lineage>
</organism>
<evidence type="ECO:0000313" key="1">
    <source>
        <dbReference type="EMBL" id="TMQ67296.1"/>
    </source>
</evidence>
<dbReference type="Gene3D" id="3.30.460.40">
    <property type="match status" value="1"/>
</dbReference>
<sequence>MSHGSILSRSQRAPESGALWPSPDQELLLRAATLRGEPALAAWRAWTSRHDLIESHLDRGSFRLLPLVYKNLVAHGIDEPHLPRLKGIYRYWWCSNQDLLYQAAGLVEHLEATGIRTLVLKGAALSAVHYRDMGVRPMADVDVLVPFEQAHAASASLARIGWRPVKPWLEDEIRYRHSTPIVSRAGKEFDLHWHSLREGMRVDSDDRFWQRSVPLPILHARSRCLGATDALLHAVVHGMRWNEEPAIRWIADAMAILHSGHPIDWEALREEAQARRVQLRLARGLEYLRRAFDAPLPSTAGRLVGAVRPSPIERLEFRYLGARSNPENRKRALQMGPMIALEYLRVSSGRNLPRKITGLPGFLRYRLRGRHEPAVVVVRKVAHLLGLVPRRRGPQRPPIGPPALSSR</sequence>
<accession>A0A538TUI8</accession>
<name>A0A538TUI8_UNCEI</name>
<comment type="caution">
    <text evidence="1">The sequence shown here is derived from an EMBL/GenBank/DDBJ whole genome shotgun (WGS) entry which is preliminary data.</text>
</comment>
<dbReference type="GO" id="GO:0016740">
    <property type="term" value="F:transferase activity"/>
    <property type="evidence" value="ECO:0007669"/>
    <property type="project" value="UniProtKB-KW"/>
</dbReference>